<dbReference type="EMBL" id="BAABKK010000003">
    <property type="protein sequence ID" value="GAA5189411.1"/>
    <property type="molecule type" value="Genomic_DNA"/>
</dbReference>
<evidence type="ECO:0000313" key="2">
    <source>
        <dbReference type="Proteomes" id="UP001500200"/>
    </source>
</evidence>
<keyword evidence="2" id="KW-1185">Reference proteome</keyword>
<sequence length="81" mass="7788">MTTDHRIMVAIPVGPSGHGSAAPGSPAKNLAIAATIAALAPATAIGTIASHGSKPTRGTAMVPKIVTGATNGATAIFASNE</sequence>
<comment type="caution">
    <text evidence="1">The sequence shown here is derived from an EMBL/GenBank/DDBJ whole genome shotgun (WGS) entry which is preliminary data.</text>
</comment>
<organism evidence="1 2">
    <name type="scientific">Arthrobacter gyeryongensis</name>
    <dbReference type="NCBI Taxonomy" id="1650592"/>
    <lineage>
        <taxon>Bacteria</taxon>
        <taxon>Bacillati</taxon>
        <taxon>Actinomycetota</taxon>
        <taxon>Actinomycetes</taxon>
        <taxon>Micrococcales</taxon>
        <taxon>Micrococcaceae</taxon>
        <taxon>Arthrobacter</taxon>
    </lineage>
</organism>
<proteinExistence type="predicted"/>
<evidence type="ECO:0000313" key="1">
    <source>
        <dbReference type="EMBL" id="GAA5189411.1"/>
    </source>
</evidence>
<accession>A0ABP9S0J4</accession>
<gene>
    <name evidence="1" type="ORF">GCM10023346_03870</name>
</gene>
<reference evidence="2" key="1">
    <citation type="journal article" date="2019" name="Int. J. Syst. Evol. Microbiol.">
        <title>The Global Catalogue of Microorganisms (GCM) 10K type strain sequencing project: providing services to taxonomists for standard genome sequencing and annotation.</title>
        <authorList>
            <consortium name="The Broad Institute Genomics Platform"/>
            <consortium name="The Broad Institute Genome Sequencing Center for Infectious Disease"/>
            <person name="Wu L."/>
            <person name="Ma J."/>
        </authorList>
    </citation>
    <scope>NUCLEOTIDE SEQUENCE [LARGE SCALE GENOMIC DNA]</scope>
    <source>
        <strain evidence="2">JCM 18514</strain>
    </source>
</reference>
<protein>
    <submittedName>
        <fullName evidence="1">Uncharacterized protein</fullName>
    </submittedName>
</protein>
<dbReference type="Proteomes" id="UP001500200">
    <property type="component" value="Unassembled WGS sequence"/>
</dbReference>
<name>A0ABP9S0J4_9MICC</name>